<keyword evidence="3" id="KW-1185">Reference proteome</keyword>
<evidence type="ECO:0000313" key="3">
    <source>
        <dbReference type="Proteomes" id="UP000270343"/>
    </source>
</evidence>
<dbReference type="EMBL" id="RBAM01000009">
    <property type="protein sequence ID" value="RKN69886.1"/>
    <property type="molecule type" value="Genomic_DNA"/>
</dbReference>
<comment type="caution">
    <text evidence="2">The sequence shown here is derived from an EMBL/GenBank/DDBJ whole genome shotgun (WGS) entry which is preliminary data.</text>
</comment>
<protein>
    <submittedName>
        <fullName evidence="2">Uncharacterized protein</fullName>
    </submittedName>
</protein>
<sequence>MDTRPAALTGLRRTGAALLTALTLAGSAVAATCTTSVTVTATATATGGTDGAAGACPLASAVPVRAVASRPVHG</sequence>
<organism evidence="2 3">
    <name type="scientific">Streptomyces klenkii</name>
    <dbReference type="NCBI Taxonomy" id="1420899"/>
    <lineage>
        <taxon>Bacteria</taxon>
        <taxon>Bacillati</taxon>
        <taxon>Actinomycetota</taxon>
        <taxon>Actinomycetes</taxon>
        <taxon>Kitasatosporales</taxon>
        <taxon>Streptomycetaceae</taxon>
        <taxon>Streptomyces</taxon>
    </lineage>
</organism>
<gene>
    <name evidence="2" type="ORF">D7231_22835</name>
</gene>
<dbReference type="AlphaFoldDB" id="A0A3B0BCN0"/>
<keyword evidence="1" id="KW-0732">Signal</keyword>
<feature type="signal peptide" evidence="1">
    <location>
        <begin position="1"/>
        <end position="30"/>
    </location>
</feature>
<dbReference type="Proteomes" id="UP000270343">
    <property type="component" value="Unassembled WGS sequence"/>
</dbReference>
<proteinExistence type="predicted"/>
<reference evidence="2 3" key="1">
    <citation type="journal article" date="2015" name="Antonie Van Leeuwenhoek">
        <title>Streptomyces klenkii sp. nov., isolated from deep marine sediment.</title>
        <authorList>
            <person name="Veyisoglu A."/>
            <person name="Sahin N."/>
        </authorList>
    </citation>
    <scope>NUCLEOTIDE SEQUENCE [LARGE SCALE GENOMIC DNA]</scope>
    <source>
        <strain evidence="2 3">KCTC 29202</strain>
    </source>
</reference>
<evidence type="ECO:0000256" key="1">
    <source>
        <dbReference type="SAM" id="SignalP"/>
    </source>
</evidence>
<accession>A0A3B0BCN0</accession>
<feature type="chain" id="PRO_5017282899" evidence="1">
    <location>
        <begin position="31"/>
        <end position="74"/>
    </location>
</feature>
<dbReference type="RefSeq" id="WP_120757369.1">
    <property type="nucleotide sequence ID" value="NZ_JBFADQ010000042.1"/>
</dbReference>
<name>A0A3B0BCN0_9ACTN</name>
<evidence type="ECO:0000313" key="2">
    <source>
        <dbReference type="EMBL" id="RKN69886.1"/>
    </source>
</evidence>